<dbReference type="PATRIC" id="fig|1230458.4.peg.3977"/>
<comment type="caution">
    <text evidence="3">The sequence shown here is derived from an EMBL/GenBank/DDBJ whole genome shotgun (WGS) entry which is preliminary data.</text>
</comment>
<feature type="region of interest" description="Disordered" evidence="1">
    <location>
        <begin position="270"/>
        <end position="309"/>
    </location>
</feature>
<dbReference type="InterPro" id="IPR036390">
    <property type="entry name" value="WH_DNA-bd_sf"/>
</dbReference>
<dbReference type="InterPro" id="IPR011991">
    <property type="entry name" value="ArsR-like_HTH"/>
</dbReference>
<protein>
    <recommendedName>
        <fullName evidence="2">HVO-A0261-like N-terminal domain-containing protein</fullName>
    </recommendedName>
</protein>
<evidence type="ECO:0000256" key="1">
    <source>
        <dbReference type="SAM" id="MobiDB-lite"/>
    </source>
</evidence>
<evidence type="ECO:0000313" key="3">
    <source>
        <dbReference type="EMBL" id="ELY85591.1"/>
    </source>
</evidence>
<feature type="compositionally biased region" description="Low complexity" evidence="1">
    <location>
        <begin position="272"/>
        <end position="309"/>
    </location>
</feature>
<organism evidence="3 4">
    <name type="scientific">Natrialba taiwanensis DSM 12281</name>
    <dbReference type="NCBI Taxonomy" id="1230458"/>
    <lineage>
        <taxon>Archaea</taxon>
        <taxon>Methanobacteriati</taxon>
        <taxon>Methanobacteriota</taxon>
        <taxon>Stenosarchaea group</taxon>
        <taxon>Halobacteria</taxon>
        <taxon>Halobacteriales</taxon>
        <taxon>Natrialbaceae</taxon>
        <taxon>Natrialba</taxon>
    </lineage>
</organism>
<reference evidence="3 4" key="1">
    <citation type="journal article" date="2014" name="PLoS Genet.">
        <title>Phylogenetically driven sequencing of extremely halophilic archaea reveals strategies for static and dynamic osmo-response.</title>
        <authorList>
            <person name="Becker E.A."/>
            <person name="Seitzer P.M."/>
            <person name="Tritt A."/>
            <person name="Larsen D."/>
            <person name="Krusor M."/>
            <person name="Yao A.I."/>
            <person name="Wu D."/>
            <person name="Madern D."/>
            <person name="Eisen J.A."/>
            <person name="Darling A.E."/>
            <person name="Facciotti M.T."/>
        </authorList>
    </citation>
    <scope>NUCLEOTIDE SEQUENCE [LARGE SCALE GENOMIC DNA]</scope>
    <source>
        <strain evidence="3 4">DSM 12281</strain>
    </source>
</reference>
<dbReference type="SUPFAM" id="SSF46785">
    <property type="entry name" value="Winged helix' DNA-binding domain"/>
    <property type="match status" value="1"/>
</dbReference>
<feature type="region of interest" description="Disordered" evidence="1">
    <location>
        <begin position="127"/>
        <end position="159"/>
    </location>
</feature>
<dbReference type="InterPro" id="IPR036388">
    <property type="entry name" value="WH-like_DNA-bd_sf"/>
</dbReference>
<dbReference type="Gene3D" id="1.10.10.10">
    <property type="entry name" value="Winged helix-like DNA-binding domain superfamily/Winged helix DNA-binding domain"/>
    <property type="match status" value="1"/>
</dbReference>
<dbReference type="EMBL" id="AOIL01000067">
    <property type="protein sequence ID" value="ELY85591.1"/>
    <property type="molecule type" value="Genomic_DNA"/>
</dbReference>
<proteinExistence type="predicted"/>
<evidence type="ECO:0000259" key="2">
    <source>
        <dbReference type="Pfam" id="PF25213"/>
    </source>
</evidence>
<dbReference type="RefSeq" id="WP_006827543.1">
    <property type="nucleotide sequence ID" value="NZ_AOIL01000067.1"/>
</dbReference>
<keyword evidence="4" id="KW-1185">Reference proteome</keyword>
<name>L9ZHS3_9EURY</name>
<dbReference type="STRING" id="1230458.C484_19772"/>
<dbReference type="AlphaFoldDB" id="L9ZHS3"/>
<evidence type="ECO:0000313" key="4">
    <source>
        <dbReference type="Proteomes" id="UP000011648"/>
    </source>
</evidence>
<dbReference type="OrthoDB" id="11410at2157"/>
<dbReference type="Proteomes" id="UP000011648">
    <property type="component" value="Unassembled WGS sequence"/>
</dbReference>
<feature type="domain" description="HVO-A0261-like N-terminal" evidence="2">
    <location>
        <begin position="7"/>
        <end position="87"/>
    </location>
</feature>
<sequence>MVGAPRLLALVDRRESLLRHLVTTPAHPSDLAAALECSRSTVDRALSELQDATLVERDPDRSSYHLTVAGELALEEFSQFSMRLERTAAASSLLASLPTDGDCWLPWQFLDAATVVTNARDPARLAASLPPGIDRQTLRTHADCTGDSDGESTTGSDLSTRTLEALLDLGHSPHHRVLVPGPMPCLASAYRATAPPTPVAAAPDDAEPTRRELEIIGPSAVIQGLLTEFQTATADALSRGNLSLHELESVQIPPYGLVVITWETATAIGAAETPKTPETSKTPVTTDSTAGSPSSARRPSSPASATRSSSPATELVILLVCPDTELEGLLVATTHEACTWARELIESRKKAAQPLSTPSPE</sequence>
<dbReference type="InterPro" id="IPR057527">
    <property type="entry name" value="HVO_A0261-like_N"/>
</dbReference>
<accession>L9ZHS3</accession>
<dbReference type="CDD" id="cd00090">
    <property type="entry name" value="HTH_ARSR"/>
    <property type="match status" value="1"/>
</dbReference>
<gene>
    <name evidence="3" type="ORF">C484_19772</name>
</gene>
<dbReference type="Pfam" id="PF25213">
    <property type="entry name" value="HVO_A0261_N"/>
    <property type="match status" value="1"/>
</dbReference>